<organism evidence="1 2">
    <name type="scientific">Bacillus thuringiensis Bt18247</name>
    <dbReference type="NCBI Taxonomy" id="1423143"/>
    <lineage>
        <taxon>Bacteria</taxon>
        <taxon>Bacillati</taxon>
        <taxon>Bacillota</taxon>
        <taxon>Bacilli</taxon>
        <taxon>Bacillales</taxon>
        <taxon>Bacillaceae</taxon>
        <taxon>Bacillus</taxon>
        <taxon>Bacillus cereus group</taxon>
    </lineage>
</organism>
<gene>
    <name evidence="1" type="ORF">BTI247_08770</name>
</gene>
<dbReference type="RefSeq" id="WP_069355003.1">
    <property type="nucleotide sequence ID" value="NZ_CP015250.1"/>
</dbReference>
<evidence type="ECO:0000313" key="1">
    <source>
        <dbReference type="EMBL" id="AOM09311.1"/>
    </source>
</evidence>
<dbReference type="Proteomes" id="UP000192743">
    <property type="component" value="Chromosome"/>
</dbReference>
<protein>
    <submittedName>
        <fullName evidence="1">Uncharacterized protein</fullName>
    </submittedName>
</protein>
<accession>A0A9W3SPU0</accession>
<dbReference type="EMBL" id="CP015250">
    <property type="protein sequence ID" value="AOM09311.1"/>
    <property type="molecule type" value="Genomic_DNA"/>
</dbReference>
<name>A0A9W3SPU0_BACTU</name>
<dbReference type="AlphaFoldDB" id="A0A9W3SPU0"/>
<reference evidence="1 2" key="1">
    <citation type="submission" date="2016-02" db="EMBL/GenBank/DDBJ databases">
        <title>Comparative analysis of three nematocidal Bacillus thuringiensis strains.</title>
        <authorList>
            <person name="Hollensteiner J."/>
            <person name="Kloesener M."/>
            <person name="Bunk B."/>
            <person name="Sproeer C."/>
            <person name="Rosenstiel P."/>
            <person name="Schulte-Iserlohe R."/>
            <person name="Schulenburg H."/>
            <person name="Liesegang H."/>
        </authorList>
    </citation>
    <scope>NUCLEOTIDE SEQUENCE [LARGE SCALE GENOMIC DNA]</scope>
    <source>
        <strain evidence="1 2">Bt18247</strain>
    </source>
</reference>
<sequence length="137" mass="16212">MSEDVLVKENAYEIIGNQIKFYLTEDRAKGWNQIPHPHFRNAEEIGKWCESSANEMVCHWDALNQNAMSVSDTTDFLYRWMSWYVREPLDSTALEIRKLPDELINFMTNVPFDAFELLKRTSHMVLECIYFAFGFFL</sequence>
<evidence type="ECO:0000313" key="2">
    <source>
        <dbReference type="Proteomes" id="UP000192743"/>
    </source>
</evidence>
<proteinExistence type="predicted"/>